<dbReference type="PROSITE" id="PS51257">
    <property type="entry name" value="PROKAR_LIPOPROTEIN"/>
    <property type="match status" value="1"/>
</dbReference>
<dbReference type="Gene3D" id="1.10.3720.10">
    <property type="entry name" value="MetI-like"/>
    <property type="match status" value="1"/>
</dbReference>
<keyword evidence="10" id="KW-1185">Reference proteome</keyword>
<feature type="transmembrane region" description="Helical" evidence="7">
    <location>
        <begin position="147"/>
        <end position="168"/>
    </location>
</feature>
<dbReference type="CDD" id="cd06261">
    <property type="entry name" value="TM_PBP2"/>
    <property type="match status" value="1"/>
</dbReference>
<dbReference type="PROSITE" id="PS50928">
    <property type="entry name" value="ABC_TM1"/>
    <property type="match status" value="1"/>
</dbReference>
<evidence type="ECO:0000256" key="6">
    <source>
        <dbReference type="ARBA" id="ARBA00023136"/>
    </source>
</evidence>
<sequence length="298" mass="33260">MRGEKEVPQEKHFWSRTFNGFNYIFLSCVAFLAIAPFVYIVACSFATEQEILQKGFILFPTQFTLDGYKYIFSTPVIFRSLMVSILITIVGTFINLLLTSLMAYPLSRKDMLGRQKVMFLIVFSMLFSGGMIPTFLVVKAVGLLDSYWSLILPGAINAFNLIVLRNFFQQLPDGLEEAAKMDGCNDLLILFRIVLPLSMPALVTFGLFYAVGHWNSYFSAIMFINDASMWPVQVLLRQIVIMSQSGVGDADSLSNAASISAQTIKMATIVISTLPILMVYPFLQKHFAKGVLLGSVKG</sequence>
<gene>
    <name evidence="9" type="ORF">ACFQ4B_20170</name>
</gene>
<feature type="domain" description="ABC transmembrane type-1" evidence="8">
    <location>
        <begin position="81"/>
        <end position="275"/>
    </location>
</feature>
<evidence type="ECO:0000313" key="9">
    <source>
        <dbReference type="EMBL" id="MFD1222444.1"/>
    </source>
</evidence>
<reference evidence="10" key="1">
    <citation type="journal article" date="2019" name="Int. J. Syst. Evol. Microbiol.">
        <title>The Global Catalogue of Microorganisms (GCM) 10K type strain sequencing project: providing services to taxonomists for standard genome sequencing and annotation.</title>
        <authorList>
            <consortium name="The Broad Institute Genomics Platform"/>
            <consortium name="The Broad Institute Genome Sequencing Center for Infectious Disease"/>
            <person name="Wu L."/>
            <person name="Ma J."/>
        </authorList>
    </citation>
    <scope>NUCLEOTIDE SEQUENCE [LARGE SCALE GENOMIC DNA]</scope>
    <source>
        <strain evidence="10">CCUG 53270</strain>
    </source>
</reference>
<dbReference type="InterPro" id="IPR000515">
    <property type="entry name" value="MetI-like"/>
</dbReference>
<evidence type="ECO:0000259" key="8">
    <source>
        <dbReference type="PROSITE" id="PS50928"/>
    </source>
</evidence>
<keyword evidence="2 7" id="KW-0813">Transport</keyword>
<proteinExistence type="inferred from homology"/>
<evidence type="ECO:0000256" key="3">
    <source>
        <dbReference type="ARBA" id="ARBA00022475"/>
    </source>
</evidence>
<comment type="similarity">
    <text evidence="7">Belongs to the binding-protein-dependent transport system permease family.</text>
</comment>
<dbReference type="RefSeq" id="WP_345590916.1">
    <property type="nucleotide sequence ID" value="NZ_BAABJG010000025.1"/>
</dbReference>
<feature type="transmembrane region" description="Helical" evidence="7">
    <location>
        <begin position="21"/>
        <end position="42"/>
    </location>
</feature>
<evidence type="ECO:0000256" key="5">
    <source>
        <dbReference type="ARBA" id="ARBA00022989"/>
    </source>
</evidence>
<feature type="transmembrane region" description="Helical" evidence="7">
    <location>
        <begin position="264"/>
        <end position="283"/>
    </location>
</feature>
<feature type="transmembrane region" description="Helical" evidence="7">
    <location>
        <begin position="189"/>
        <end position="211"/>
    </location>
</feature>
<dbReference type="PANTHER" id="PTHR43744">
    <property type="entry name" value="ABC TRANSPORTER PERMEASE PROTEIN MG189-RELATED-RELATED"/>
    <property type="match status" value="1"/>
</dbReference>
<dbReference type="SUPFAM" id="SSF161098">
    <property type="entry name" value="MetI-like"/>
    <property type="match status" value="1"/>
</dbReference>
<dbReference type="Pfam" id="PF00528">
    <property type="entry name" value="BPD_transp_1"/>
    <property type="match status" value="1"/>
</dbReference>
<dbReference type="EMBL" id="JBHTLU010000026">
    <property type="protein sequence ID" value="MFD1222444.1"/>
    <property type="molecule type" value="Genomic_DNA"/>
</dbReference>
<name>A0ABW3UQ49_9BACL</name>
<feature type="transmembrane region" description="Helical" evidence="7">
    <location>
        <begin position="76"/>
        <end position="98"/>
    </location>
</feature>
<evidence type="ECO:0000256" key="7">
    <source>
        <dbReference type="RuleBase" id="RU363032"/>
    </source>
</evidence>
<comment type="subcellular location">
    <subcellularLocation>
        <location evidence="1 7">Cell membrane</location>
        <topology evidence="1 7">Multi-pass membrane protein</topology>
    </subcellularLocation>
</comment>
<comment type="caution">
    <text evidence="9">The sequence shown here is derived from an EMBL/GenBank/DDBJ whole genome shotgun (WGS) entry which is preliminary data.</text>
</comment>
<keyword evidence="4 7" id="KW-0812">Transmembrane</keyword>
<keyword evidence="5 7" id="KW-1133">Transmembrane helix</keyword>
<evidence type="ECO:0000256" key="4">
    <source>
        <dbReference type="ARBA" id="ARBA00022692"/>
    </source>
</evidence>
<evidence type="ECO:0000313" key="10">
    <source>
        <dbReference type="Proteomes" id="UP001597180"/>
    </source>
</evidence>
<keyword evidence="3" id="KW-1003">Cell membrane</keyword>
<evidence type="ECO:0000256" key="2">
    <source>
        <dbReference type="ARBA" id="ARBA00022448"/>
    </source>
</evidence>
<dbReference type="Proteomes" id="UP001597180">
    <property type="component" value="Unassembled WGS sequence"/>
</dbReference>
<protein>
    <submittedName>
        <fullName evidence="9">Carbohydrate ABC transporter permease</fullName>
    </submittedName>
</protein>
<dbReference type="PANTHER" id="PTHR43744:SF9">
    <property type="entry name" value="POLYGALACTURONAN_RHAMNOGALACTURONAN TRANSPORT SYSTEM PERMEASE PROTEIN YTCP"/>
    <property type="match status" value="1"/>
</dbReference>
<keyword evidence="6 7" id="KW-0472">Membrane</keyword>
<accession>A0ABW3UQ49</accession>
<feature type="transmembrane region" description="Helical" evidence="7">
    <location>
        <begin position="119"/>
        <end position="141"/>
    </location>
</feature>
<organism evidence="9 10">
    <name type="scientific">Paenibacillus vulneris</name>
    <dbReference type="NCBI Taxonomy" id="1133364"/>
    <lineage>
        <taxon>Bacteria</taxon>
        <taxon>Bacillati</taxon>
        <taxon>Bacillota</taxon>
        <taxon>Bacilli</taxon>
        <taxon>Bacillales</taxon>
        <taxon>Paenibacillaceae</taxon>
        <taxon>Paenibacillus</taxon>
    </lineage>
</organism>
<evidence type="ECO:0000256" key="1">
    <source>
        <dbReference type="ARBA" id="ARBA00004651"/>
    </source>
</evidence>
<dbReference type="InterPro" id="IPR035906">
    <property type="entry name" value="MetI-like_sf"/>
</dbReference>